<dbReference type="EMBL" id="PFVJ01000007">
    <property type="protein sequence ID" value="PJA90451.1"/>
    <property type="molecule type" value="Genomic_DNA"/>
</dbReference>
<dbReference type="Gene3D" id="3.90.550.10">
    <property type="entry name" value="Spore Coat Polysaccharide Biosynthesis Protein SpsA, Chain A"/>
    <property type="match status" value="1"/>
</dbReference>
<dbReference type="Gene3D" id="2.160.10.10">
    <property type="entry name" value="Hexapeptide repeat proteins"/>
    <property type="match status" value="1"/>
</dbReference>
<evidence type="ECO:0000313" key="4">
    <source>
        <dbReference type="Proteomes" id="UP000230843"/>
    </source>
</evidence>
<dbReference type="InterPro" id="IPR029044">
    <property type="entry name" value="Nucleotide-diphossugar_trans"/>
</dbReference>
<comment type="caution">
    <text evidence="3">The sequence shown here is derived from an EMBL/GenBank/DDBJ whole genome shotgun (WGS) entry which is preliminary data.</text>
</comment>
<feature type="domain" description="Nucleotidyl transferase" evidence="1">
    <location>
        <begin position="5"/>
        <end position="240"/>
    </location>
</feature>
<accession>A0A2M7Z7P6</accession>
<evidence type="ECO:0000313" key="3">
    <source>
        <dbReference type="EMBL" id="PJA90451.1"/>
    </source>
</evidence>
<dbReference type="GO" id="GO:0016740">
    <property type="term" value="F:transferase activity"/>
    <property type="evidence" value="ECO:0007669"/>
    <property type="project" value="UniProtKB-KW"/>
</dbReference>
<dbReference type="Pfam" id="PF25087">
    <property type="entry name" value="GMPPB_C"/>
    <property type="match status" value="1"/>
</dbReference>
<dbReference type="InterPro" id="IPR056729">
    <property type="entry name" value="GMPPB_C"/>
</dbReference>
<protein>
    <submittedName>
        <fullName evidence="3">Glucose-1-phosphate thymidylyltransferase</fullName>
    </submittedName>
</protein>
<dbReference type="NCBIfam" id="TIGR01208">
    <property type="entry name" value="rmlA_long"/>
    <property type="match status" value="1"/>
</dbReference>
<dbReference type="PANTHER" id="PTHR42883:SF2">
    <property type="entry name" value="THYMIDYLYLTRANSFERASE"/>
    <property type="match status" value="1"/>
</dbReference>
<dbReference type="SUPFAM" id="SSF53448">
    <property type="entry name" value="Nucleotide-diphospho-sugar transferases"/>
    <property type="match status" value="1"/>
</dbReference>
<name>A0A2M7Z7P6_9BACT</name>
<dbReference type="Pfam" id="PF00483">
    <property type="entry name" value="NTP_transferase"/>
    <property type="match status" value="1"/>
</dbReference>
<dbReference type="InterPro" id="IPR005908">
    <property type="entry name" value="G1P_thy_trans_l"/>
</dbReference>
<sequence>MKIRKAVLTGGGRGTRLHPITLTVNKHLVPLANKPMIFHAIEKAVEAGIEEIFINTNPGETELQKYIGDGGHWDVKIKFYEQTGGPQGVAHVAAEAHKFIGDDPFMFYFSDNILLGSLKDMVDDFSENQRDCMLALSKVPDPERFGVPKFENGKIIDVLEKPSVPPSDFAVVGIYIYGPKVFFKAYDNIEKSERGEYEISSVNSYLIKNGYNVGHKEITGWWKDTGKPDDLLAANRLILEKMSYDNFRVSGQHSLFNSKKIHIGVGTVIGESVNLIEPVIIGENCKLNNCTIGPNTTIGTGTEINGAKISNSIILQNTKIDTQMYICDSLIGQNVTIERKKQDEAEGRTMMIGDKTRIEI</sequence>
<dbReference type="InterPro" id="IPR005835">
    <property type="entry name" value="NTP_transferase_dom"/>
</dbReference>
<organism evidence="3 4">
    <name type="scientific">Candidatus Magasanikbacteria bacterium CG_4_9_14_3_um_filter_32_9</name>
    <dbReference type="NCBI Taxonomy" id="1974644"/>
    <lineage>
        <taxon>Bacteria</taxon>
        <taxon>Candidatus Magasanikiibacteriota</taxon>
    </lineage>
</organism>
<proteinExistence type="predicted"/>
<feature type="domain" description="Mannose-1-phosphate guanyltransferase C-terminal" evidence="2">
    <location>
        <begin position="276"/>
        <end position="341"/>
    </location>
</feature>
<dbReference type="Proteomes" id="UP000230843">
    <property type="component" value="Unassembled WGS sequence"/>
</dbReference>
<evidence type="ECO:0000259" key="1">
    <source>
        <dbReference type="Pfam" id="PF00483"/>
    </source>
</evidence>
<gene>
    <name evidence="3" type="ORF">CO137_00280</name>
</gene>
<dbReference type="AlphaFoldDB" id="A0A2M7Z7P6"/>
<reference evidence="4" key="1">
    <citation type="submission" date="2017-09" db="EMBL/GenBank/DDBJ databases">
        <title>Depth-based differentiation of microbial function through sediment-hosted aquifers and enrichment of novel symbionts in the deep terrestrial subsurface.</title>
        <authorList>
            <person name="Probst A.J."/>
            <person name="Ladd B."/>
            <person name="Jarett J.K."/>
            <person name="Geller-Mcgrath D.E."/>
            <person name="Sieber C.M.K."/>
            <person name="Emerson J.B."/>
            <person name="Anantharaman K."/>
            <person name="Thomas B.C."/>
            <person name="Malmstrom R."/>
            <person name="Stieglmeier M."/>
            <person name="Klingl A."/>
            <person name="Woyke T."/>
            <person name="Ryan C.M."/>
            <person name="Banfield J.F."/>
        </authorList>
    </citation>
    <scope>NUCLEOTIDE SEQUENCE [LARGE SCALE GENOMIC DNA]</scope>
</reference>
<evidence type="ECO:0000259" key="2">
    <source>
        <dbReference type="Pfam" id="PF25087"/>
    </source>
</evidence>
<dbReference type="PANTHER" id="PTHR42883">
    <property type="entry name" value="GLUCOSE-1-PHOSPHATE THYMIDYLTRANSFERASE"/>
    <property type="match status" value="1"/>
</dbReference>
<keyword evidence="3" id="KW-0808">Transferase</keyword>